<dbReference type="EMBL" id="ACFG01000034">
    <property type="protein sequence ID" value="EEH63481.1"/>
    <property type="molecule type" value="Genomic_DNA"/>
</dbReference>
<dbReference type="STRING" id="525245.HMPREF0044_1405"/>
<evidence type="ECO:0000313" key="2">
    <source>
        <dbReference type="EMBL" id="EEH63481.1"/>
    </source>
</evidence>
<dbReference type="Gene3D" id="3.30.2010.10">
    <property type="entry name" value="Metalloproteases ('zincins'), catalytic domain"/>
    <property type="match status" value="1"/>
</dbReference>
<dbReference type="OrthoDB" id="9811177at2"/>
<keyword evidence="3" id="KW-1185">Reference proteome</keyword>
<comment type="caution">
    <text evidence="2">The sequence shown here is derived from an EMBL/GenBank/DDBJ whole genome shotgun (WGS) entry which is preliminary data.</text>
</comment>
<accession>C0W1W5</accession>
<dbReference type="AlphaFoldDB" id="C0W1W5"/>
<dbReference type="Pfam" id="PF01863">
    <property type="entry name" value="YgjP-like"/>
    <property type="match status" value="1"/>
</dbReference>
<evidence type="ECO:0000313" key="3">
    <source>
        <dbReference type="Proteomes" id="UP000010301"/>
    </source>
</evidence>
<reference evidence="2 3" key="1">
    <citation type="submission" date="2009-01" db="EMBL/GenBank/DDBJ databases">
        <authorList>
            <person name="Qin X."/>
            <person name="Bachman B."/>
            <person name="Battles P."/>
            <person name="Bell A."/>
            <person name="Bess C."/>
            <person name="Bickham C."/>
            <person name="Chaboub L."/>
            <person name="Chen D."/>
            <person name="Coyle M."/>
            <person name="Deiros D.R."/>
            <person name="Dinh H."/>
            <person name="Forbes L."/>
            <person name="Fowler G."/>
            <person name="Francisco L."/>
            <person name="Fu Q."/>
            <person name="Gubbala S."/>
            <person name="Hale W."/>
            <person name="Han Y."/>
            <person name="Hemphill L."/>
            <person name="Highlander S.K."/>
            <person name="Hirani K."/>
            <person name="Hogues M."/>
            <person name="Jackson L."/>
            <person name="Jakkamsetti A."/>
            <person name="Javaid M."/>
            <person name="Jiang H."/>
            <person name="Korchina V."/>
            <person name="Kovar C."/>
            <person name="Lara F."/>
            <person name="Lee S."/>
            <person name="Mata R."/>
            <person name="Mathew T."/>
            <person name="Moen C."/>
            <person name="Morales K."/>
            <person name="Munidasa M."/>
            <person name="Nazareth L."/>
            <person name="Ngo R."/>
            <person name="Nguyen L."/>
            <person name="Okwuonu G."/>
            <person name="Ongeri F."/>
            <person name="Patil S."/>
            <person name="Petrosino J."/>
            <person name="Pham C."/>
            <person name="Pham P."/>
            <person name="Pu L.-L."/>
            <person name="Puazo M."/>
            <person name="Raj R."/>
            <person name="Reid J."/>
            <person name="Rouhana J."/>
            <person name="Saada N."/>
            <person name="Shang Y."/>
            <person name="Simmons D."/>
            <person name="Thornton R."/>
            <person name="Warren J."/>
            <person name="Weissenberger G."/>
            <person name="Zhang J."/>
            <person name="Zhang L."/>
            <person name="Zhou C."/>
            <person name="Zhu D."/>
            <person name="Muzny D."/>
            <person name="Worley K."/>
            <person name="Gibbs R."/>
        </authorList>
    </citation>
    <scope>NUCLEOTIDE SEQUENCE [LARGE SCALE GENOMIC DNA]</scope>
    <source>
        <strain evidence="2 3">DSM 15436</strain>
    </source>
</reference>
<dbReference type="HOGENOM" id="CLU_065947_4_2_11"/>
<dbReference type="InterPro" id="IPR053136">
    <property type="entry name" value="UTP_pyrophosphatase-like"/>
</dbReference>
<feature type="domain" description="YgjP-like metallopeptidase" evidence="1">
    <location>
        <begin position="69"/>
        <end position="176"/>
    </location>
</feature>
<dbReference type="eggNOG" id="COG1451">
    <property type="taxonomic scope" value="Bacteria"/>
</dbReference>
<dbReference type="PANTHER" id="PTHR30399">
    <property type="entry name" value="UNCHARACTERIZED PROTEIN YGJP"/>
    <property type="match status" value="1"/>
</dbReference>
<name>C0W1W5_9ACTO</name>
<dbReference type="PANTHER" id="PTHR30399:SF1">
    <property type="entry name" value="UTP PYROPHOSPHATASE"/>
    <property type="match status" value="1"/>
</dbReference>
<sequence length="180" mass="20940">MVDFTLYPSPPVFLRTPVFLRAQPAWWVAGSLVTVADLSTYANQPILFRGRNFKLTADTLYLRDVETLSEEAMQRALGQILKARINAMLPMLNDRFEAEPARISIKRMKTRWGSCRPDRRTLSINLHLVHLADELLEYVLVHEYAHFFARGHGRDFYQLMDQHCPDWKQRRKLLNAAVKG</sequence>
<evidence type="ECO:0000259" key="1">
    <source>
        <dbReference type="Pfam" id="PF01863"/>
    </source>
</evidence>
<dbReference type="CDD" id="cd07344">
    <property type="entry name" value="M48_yhfN_like"/>
    <property type="match status" value="1"/>
</dbReference>
<dbReference type="Proteomes" id="UP000010301">
    <property type="component" value="Unassembled WGS sequence"/>
</dbReference>
<gene>
    <name evidence="2" type="ORF">HMPREF0044_1405</name>
</gene>
<organism evidence="2 3">
    <name type="scientific">Gleimia coleocanis DSM 15436</name>
    <dbReference type="NCBI Taxonomy" id="525245"/>
    <lineage>
        <taxon>Bacteria</taxon>
        <taxon>Bacillati</taxon>
        <taxon>Actinomycetota</taxon>
        <taxon>Actinomycetes</taxon>
        <taxon>Actinomycetales</taxon>
        <taxon>Actinomycetaceae</taxon>
        <taxon>Gleimia</taxon>
    </lineage>
</organism>
<dbReference type="RefSeq" id="WP_006546263.1">
    <property type="nucleotide sequence ID" value="NZ_DS999540.1"/>
</dbReference>
<protein>
    <recommendedName>
        <fullName evidence="1">YgjP-like metallopeptidase domain-containing protein</fullName>
    </recommendedName>
</protein>
<proteinExistence type="predicted"/>
<dbReference type="InterPro" id="IPR002725">
    <property type="entry name" value="YgjP-like_metallopeptidase"/>
</dbReference>